<organism evidence="4 5">
    <name type="scientific">Penicilliopsis zonata CBS 506.65</name>
    <dbReference type="NCBI Taxonomy" id="1073090"/>
    <lineage>
        <taxon>Eukaryota</taxon>
        <taxon>Fungi</taxon>
        <taxon>Dikarya</taxon>
        <taxon>Ascomycota</taxon>
        <taxon>Pezizomycotina</taxon>
        <taxon>Eurotiomycetes</taxon>
        <taxon>Eurotiomycetidae</taxon>
        <taxon>Eurotiales</taxon>
        <taxon>Aspergillaceae</taxon>
        <taxon>Penicilliopsis</taxon>
    </lineage>
</organism>
<dbReference type="EMBL" id="KV878337">
    <property type="protein sequence ID" value="OJJ50126.1"/>
    <property type="molecule type" value="Genomic_DNA"/>
</dbReference>
<dbReference type="GeneID" id="34607469"/>
<evidence type="ECO:0000313" key="4">
    <source>
        <dbReference type="EMBL" id="OJJ50126.1"/>
    </source>
</evidence>
<dbReference type="RefSeq" id="XP_022584636.1">
    <property type="nucleotide sequence ID" value="XM_022721004.1"/>
</dbReference>
<reference evidence="5" key="1">
    <citation type="journal article" date="2017" name="Genome Biol.">
        <title>Comparative genomics reveals high biological diversity and specific adaptations in the industrially and medically important fungal genus Aspergillus.</title>
        <authorList>
            <person name="de Vries R.P."/>
            <person name="Riley R."/>
            <person name="Wiebenga A."/>
            <person name="Aguilar-Osorio G."/>
            <person name="Amillis S."/>
            <person name="Uchima C.A."/>
            <person name="Anderluh G."/>
            <person name="Asadollahi M."/>
            <person name="Askin M."/>
            <person name="Barry K."/>
            <person name="Battaglia E."/>
            <person name="Bayram O."/>
            <person name="Benocci T."/>
            <person name="Braus-Stromeyer S.A."/>
            <person name="Caldana C."/>
            <person name="Canovas D."/>
            <person name="Cerqueira G.C."/>
            <person name="Chen F."/>
            <person name="Chen W."/>
            <person name="Choi C."/>
            <person name="Clum A."/>
            <person name="Dos Santos R.A."/>
            <person name="Damasio A.R."/>
            <person name="Diallinas G."/>
            <person name="Emri T."/>
            <person name="Fekete E."/>
            <person name="Flipphi M."/>
            <person name="Freyberg S."/>
            <person name="Gallo A."/>
            <person name="Gournas C."/>
            <person name="Habgood R."/>
            <person name="Hainaut M."/>
            <person name="Harispe M.L."/>
            <person name="Henrissat B."/>
            <person name="Hilden K.S."/>
            <person name="Hope R."/>
            <person name="Hossain A."/>
            <person name="Karabika E."/>
            <person name="Karaffa L."/>
            <person name="Karanyi Z."/>
            <person name="Krasevec N."/>
            <person name="Kuo A."/>
            <person name="Kusch H."/>
            <person name="LaButti K."/>
            <person name="Lagendijk E.L."/>
            <person name="Lapidus A."/>
            <person name="Levasseur A."/>
            <person name="Lindquist E."/>
            <person name="Lipzen A."/>
            <person name="Logrieco A.F."/>
            <person name="MacCabe A."/>
            <person name="Maekelae M.R."/>
            <person name="Malavazi I."/>
            <person name="Melin P."/>
            <person name="Meyer V."/>
            <person name="Mielnichuk N."/>
            <person name="Miskei M."/>
            <person name="Molnar A.P."/>
            <person name="Mule G."/>
            <person name="Ngan C.Y."/>
            <person name="Orejas M."/>
            <person name="Orosz E."/>
            <person name="Ouedraogo J.P."/>
            <person name="Overkamp K.M."/>
            <person name="Park H.-S."/>
            <person name="Perrone G."/>
            <person name="Piumi F."/>
            <person name="Punt P.J."/>
            <person name="Ram A.F."/>
            <person name="Ramon A."/>
            <person name="Rauscher S."/>
            <person name="Record E."/>
            <person name="Riano-Pachon D.M."/>
            <person name="Robert V."/>
            <person name="Roehrig J."/>
            <person name="Ruller R."/>
            <person name="Salamov A."/>
            <person name="Salih N.S."/>
            <person name="Samson R.A."/>
            <person name="Sandor E."/>
            <person name="Sanguinetti M."/>
            <person name="Schuetze T."/>
            <person name="Sepcic K."/>
            <person name="Shelest E."/>
            <person name="Sherlock G."/>
            <person name="Sophianopoulou V."/>
            <person name="Squina F.M."/>
            <person name="Sun H."/>
            <person name="Susca A."/>
            <person name="Todd R.B."/>
            <person name="Tsang A."/>
            <person name="Unkles S.E."/>
            <person name="van de Wiele N."/>
            <person name="van Rossen-Uffink D."/>
            <person name="Oliveira J.V."/>
            <person name="Vesth T.C."/>
            <person name="Visser J."/>
            <person name="Yu J.-H."/>
            <person name="Zhou M."/>
            <person name="Andersen M.R."/>
            <person name="Archer D.B."/>
            <person name="Baker S.E."/>
            <person name="Benoit I."/>
            <person name="Brakhage A.A."/>
            <person name="Braus G.H."/>
            <person name="Fischer R."/>
            <person name="Frisvad J.C."/>
            <person name="Goldman G.H."/>
            <person name="Houbraken J."/>
            <person name="Oakley B."/>
            <person name="Pocsi I."/>
            <person name="Scazzocchio C."/>
            <person name="Seiboth B."/>
            <person name="vanKuyk P.A."/>
            <person name="Wortman J."/>
            <person name="Dyer P.S."/>
            <person name="Grigoriev I.V."/>
        </authorList>
    </citation>
    <scope>NUCLEOTIDE SEQUENCE [LARGE SCALE GENOMIC DNA]</scope>
    <source>
        <strain evidence="5">CBS 506.65</strain>
    </source>
</reference>
<dbReference type="PANTHER" id="PTHR10366">
    <property type="entry name" value="NAD DEPENDENT EPIMERASE/DEHYDRATASE"/>
    <property type="match status" value="1"/>
</dbReference>
<dbReference type="GO" id="GO:0016616">
    <property type="term" value="F:oxidoreductase activity, acting on the CH-OH group of donors, NAD or NADP as acceptor"/>
    <property type="evidence" value="ECO:0007669"/>
    <property type="project" value="TreeGrafter"/>
</dbReference>
<dbReference type="InterPro" id="IPR057326">
    <property type="entry name" value="KR_dom"/>
</dbReference>
<keyword evidence="5" id="KW-1185">Reference proteome</keyword>
<evidence type="ECO:0000313" key="5">
    <source>
        <dbReference type="Proteomes" id="UP000184188"/>
    </source>
</evidence>
<dbReference type="Gene3D" id="3.40.50.720">
    <property type="entry name" value="NAD(P)-binding Rossmann-like Domain"/>
    <property type="match status" value="1"/>
</dbReference>
<dbReference type="CDD" id="cd05227">
    <property type="entry name" value="AR_SDR_e"/>
    <property type="match status" value="1"/>
</dbReference>
<dbReference type="Pfam" id="PF01370">
    <property type="entry name" value="Epimerase"/>
    <property type="match status" value="1"/>
</dbReference>
<dbReference type="InterPro" id="IPR036291">
    <property type="entry name" value="NAD(P)-bd_dom_sf"/>
</dbReference>
<gene>
    <name evidence="4" type="ORF">ASPZODRAFT_1106889</name>
</gene>
<dbReference type="FunFam" id="3.40.50.720:FF:000191">
    <property type="entry name" value="Methylglyoxal reductase (NADPH-dependent)"/>
    <property type="match status" value="1"/>
</dbReference>
<dbReference type="SUPFAM" id="SSF51735">
    <property type="entry name" value="NAD(P)-binding Rossmann-fold domains"/>
    <property type="match status" value="1"/>
</dbReference>
<dbReference type="Proteomes" id="UP000184188">
    <property type="component" value="Unassembled WGS sequence"/>
</dbReference>
<dbReference type="SMART" id="SM00822">
    <property type="entry name" value="PKS_KR"/>
    <property type="match status" value="1"/>
</dbReference>
<evidence type="ECO:0000259" key="3">
    <source>
        <dbReference type="SMART" id="SM00822"/>
    </source>
</evidence>
<name>A0A1L9SSN4_9EURO</name>
<dbReference type="AlphaFoldDB" id="A0A1L9SSN4"/>
<dbReference type="STRING" id="1073090.A0A1L9SSN4"/>
<evidence type="ECO:0000256" key="1">
    <source>
        <dbReference type="ARBA" id="ARBA00023002"/>
    </source>
</evidence>
<dbReference type="InterPro" id="IPR050425">
    <property type="entry name" value="NAD(P)_dehydrat-like"/>
</dbReference>
<proteinExistence type="inferred from homology"/>
<dbReference type="PANTHER" id="PTHR10366:SF564">
    <property type="entry name" value="STEROL-4-ALPHA-CARBOXYLATE 3-DEHYDROGENASE, DECARBOXYLATING"/>
    <property type="match status" value="1"/>
</dbReference>
<accession>A0A1L9SSN4</accession>
<dbReference type="InterPro" id="IPR001509">
    <property type="entry name" value="Epimerase_deHydtase"/>
</dbReference>
<dbReference type="OrthoDB" id="2735536at2759"/>
<keyword evidence="1" id="KW-0560">Oxidoreductase</keyword>
<comment type="similarity">
    <text evidence="2">Belongs to the NAD(P)-dependent epimerase/dehydratase family. Dihydroflavonol-4-reductase subfamily.</text>
</comment>
<sequence length="350" mass="38619">MVSKQKTILVTGASGFMGTHIVEEFLSAGYIVRGTVRSEEAALKVRRTFPDQESRLDLTIVPDMAQAHAFDEAVKDVHGVVHNASPFHTQVQSNERELLRPSIDGTTNILSAVQAHAPDVKRVVLTSSFAAMVDMSLGNRPGHVYSEKDWNPITYQQAKKALTPPVLAYTAAKTGAEHAAWDFMQASYPHFDLVTILPAMVYGPNRNATANLASLNTSSADLYRIMSPESKPDDPVPPNVLYSWVDVRDVAFAHRRAFEVPEAGGNRFFLCEGNFTNQQVADILRDKLPELRSRVPVGTPGSGFEGVDMYKIDHSRSEKVLGVKYHSLEQTVVDSAKAFLQLEQRMPVVV</sequence>
<protein>
    <recommendedName>
        <fullName evidence="3">Ketoreductase domain-containing protein</fullName>
    </recommendedName>
</protein>
<dbReference type="VEuPathDB" id="FungiDB:ASPZODRAFT_1106889"/>
<evidence type="ECO:0000256" key="2">
    <source>
        <dbReference type="ARBA" id="ARBA00023445"/>
    </source>
</evidence>
<feature type="domain" description="Ketoreductase" evidence="3">
    <location>
        <begin position="6"/>
        <end position="156"/>
    </location>
</feature>